<dbReference type="Pfam" id="PF00636">
    <property type="entry name" value="Ribonuclease_3"/>
    <property type="match status" value="1"/>
</dbReference>
<dbReference type="PANTHER" id="PTHR11207">
    <property type="entry name" value="RIBONUCLEASE III"/>
    <property type="match status" value="1"/>
</dbReference>
<proteinExistence type="predicted"/>
<dbReference type="GO" id="GO:0004525">
    <property type="term" value="F:ribonuclease III activity"/>
    <property type="evidence" value="ECO:0007669"/>
    <property type="project" value="InterPro"/>
</dbReference>
<reference evidence="3" key="2">
    <citation type="journal article" date="2023" name="IMA Fungus">
        <title>Comparative genomic study of the Penicillium genus elucidates a diverse pangenome and 15 lateral gene transfer events.</title>
        <authorList>
            <person name="Petersen C."/>
            <person name="Sorensen T."/>
            <person name="Nielsen M.R."/>
            <person name="Sondergaard T.E."/>
            <person name="Sorensen J.L."/>
            <person name="Fitzpatrick D.A."/>
            <person name="Frisvad J.C."/>
            <person name="Nielsen K.L."/>
        </authorList>
    </citation>
    <scope>NUCLEOTIDE SEQUENCE</scope>
    <source>
        <strain evidence="3">IBT 19713</strain>
    </source>
</reference>
<keyword evidence="1" id="KW-0694">RNA-binding</keyword>
<dbReference type="PANTHER" id="PTHR11207:SF0">
    <property type="entry name" value="RIBONUCLEASE 3"/>
    <property type="match status" value="1"/>
</dbReference>
<dbReference type="GeneID" id="83199901"/>
<dbReference type="SMART" id="SM00535">
    <property type="entry name" value="RIBOc"/>
    <property type="match status" value="1"/>
</dbReference>
<dbReference type="Gene3D" id="3.30.160.20">
    <property type="match status" value="1"/>
</dbReference>
<organism evidence="3 4">
    <name type="scientific">Penicillium chermesinum</name>
    <dbReference type="NCBI Taxonomy" id="63820"/>
    <lineage>
        <taxon>Eukaryota</taxon>
        <taxon>Fungi</taxon>
        <taxon>Dikarya</taxon>
        <taxon>Ascomycota</taxon>
        <taxon>Pezizomycotina</taxon>
        <taxon>Eurotiomycetes</taxon>
        <taxon>Eurotiomycetidae</taxon>
        <taxon>Eurotiales</taxon>
        <taxon>Aspergillaceae</taxon>
        <taxon>Penicillium</taxon>
    </lineage>
</organism>
<gene>
    <name evidence="3" type="ORF">N7468_003301</name>
</gene>
<evidence type="ECO:0000313" key="4">
    <source>
        <dbReference type="Proteomes" id="UP001150941"/>
    </source>
</evidence>
<dbReference type="OrthoDB" id="2392202at2759"/>
<protein>
    <recommendedName>
        <fullName evidence="2">RNase III domain-containing protein</fullName>
    </recommendedName>
</protein>
<dbReference type="InterPro" id="IPR000999">
    <property type="entry name" value="RNase_III_dom"/>
</dbReference>
<dbReference type="SUPFAM" id="SSF69065">
    <property type="entry name" value="RNase III domain-like"/>
    <property type="match status" value="1"/>
</dbReference>
<dbReference type="Gene3D" id="1.10.1520.10">
    <property type="entry name" value="Ribonuclease III domain"/>
    <property type="match status" value="1"/>
</dbReference>
<dbReference type="RefSeq" id="XP_058331601.1">
    <property type="nucleotide sequence ID" value="XM_058472598.1"/>
</dbReference>
<reference evidence="3" key="1">
    <citation type="submission" date="2022-11" db="EMBL/GenBank/DDBJ databases">
        <authorList>
            <person name="Petersen C."/>
        </authorList>
    </citation>
    <scope>NUCLEOTIDE SEQUENCE</scope>
    <source>
        <strain evidence="3">IBT 19713</strain>
    </source>
</reference>
<evidence type="ECO:0000313" key="3">
    <source>
        <dbReference type="EMBL" id="KAJ5238682.1"/>
    </source>
</evidence>
<comment type="caution">
    <text evidence="3">The sequence shown here is derived from an EMBL/GenBank/DDBJ whole genome shotgun (WGS) entry which is preliminary data.</text>
</comment>
<evidence type="ECO:0000259" key="2">
    <source>
        <dbReference type="PROSITE" id="PS50142"/>
    </source>
</evidence>
<dbReference type="GO" id="GO:0006369">
    <property type="term" value="P:termination of RNA polymerase II transcription"/>
    <property type="evidence" value="ECO:0007669"/>
    <property type="project" value="TreeGrafter"/>
</dbReference>
<dbReference type="Proteomes" id="UP001150941">
    <property type="component" value="Unassembled WGS sequence"/>
</dbReference>
<dbReference type="GO" id="GO:0005654">
    <property type="term" value="C:nucleoplasm"/>
    <property type="evidence" value="ECO:0007669"/>
    <property type="project" value="TreeGrafter"/>
</dbReference>
<accession>A0A9W9P6E9</accession>
<dbReference type="InterPro" id="IPR036389">
    <property type="entry name" value="RNase_III_sf"/>
</dbReference>
<dbReference type="SUPFAM" id="SSF54768">
    <property type="entry name" value="dsRNA-binding domain-like"/>
    <property type="match status" value="1"/>
</dbReference>
<dbReference type="GO" id="GO:0003723">
    <property type="term" value="F:RNA binding"/>
    <property type="evidence" value="ECO:0007669"/>
    <property type="project" value="UniProtKB-KW"/>
</dbReference>
<evidence type="ECO:0000256" key="1">
    <source>
        <dbReference type="ARBA" id="ARBA00022884"/>
    </source>
</evidence>
<keyword evidence="4" id="KW-1185">Reference proteome</keyword>
<dbReference type="AlphaFoldDB" id="A0A9W9P6E9"/>
<sequence length="378" mass="41715">MDRVNKRKQKRREIGRGQLVTTPDDLFSGHLSQLRAKRTKVDGCLLGQSQRGASTEHDPLEAPKTLAVLKTVVQESIEDPNVMGSSPEISEAILALSNALKLPGHRVPHSSSKPNLDVYVSQHSNNVEADKARSPELPAVLDPILERSVFTHPACAKAQDEAYDRLEVLGDAYIELIATKLIWNKFPRIPAGRISQIREGLVKNSTLASFAETYGFDRKVLVPAAYSDQAKRWIKTKGDVFEAYVAAVIISDPVEGYQIAENWLRSLWLPMLDNLGHQKTELRAKEELARKVMAKGIKLDYLEERPCVQEKGSGTQRFFIGVYLTGWGWDKKHLGSGQGASKAAAGDDAAQAALLDTNMISHIADKKAAMGGIQERRS</sequence>
<dbReference type="PROSITE" id="PS50142">
    <property type="entry name" value="RNASE_3_2"/>
    <property type="match status" value="1"/>
</dbReference>
<feature type="domain" description="RNase III" evidence="2">
    <location>
        <begin position="145"/>
        <end position="253"/>
    </location>
</feature>
<dbReference type="GO" id="GO:0034475">
    <property type="term" value="P:U4 snRNA 3'-end processing"/>
    <property type="evidence" value="ECO:0007669"/>
    <property type="project" value="TreeGrafter"/>
</dbReference>
<dbReference type="CDD" id="cd00593">
    <property type="entry name" value="RIBOc"/>
    <property type="match status" value="1"/>
</dbReference>
<dbReference type="EMBL" id="JAPQKS010000003">
    <property type="protein sequence ID" value="KAJ5238682.1"/>
    <property type="molecule type" value="Genomic_DNA"/>
</dbReference>
<dbReference type="GO" id="GO:0006364">
    <property type="term" value="P:rRNA processing"/>
    <property type="evidence" value="ECO:0007669"/>
    <property type="project" value="TreeGrafter"/>
</dbReference>
<name>A0A9W9P6E9_9EURO</name>